<comment type="caution">
    <text evidence="7">The sequence shown here is derived from an EMBL/GenBank/DDBJ whole genome shotgun (WGS) entry which is preliminary data.</text>
</comment>
<evidence type="ECO:0000256" key="3">
    <source>
        <dbReference type="ARBA" id="ARBA00022801"/>
    </source>
</evidence>
<reference evidence="7" key="1">
    <citation type="submission" date="2021-10" db="EMBL/GenBank/DDBJ databases">
        <title>Tropical sea cucumber genome reveals ecological adaptation and Cuvierian tubules defense mechanism.</title>
        <authorList>
            <person name="Chen T."/>
        </authorList>
    </citation>
    <scope>NUCLEOTIDE SEQUENCE</scope>
    <source>
        <strain evidence="7">Nanhai2018</strain>
        <tissue evidence="7">Muscle</tissue>
    </source>
</reference>
<keyword evidence="4" id="KW-1015">Disulfide bond</keyword>
<dbReference type="GO" id="GO:0003990">
    <property type="term" value="F:acetylcholinesterase activity"/>
    <property type="evidence" value="ECO:0007669"/>
    <property type="project" value="TreeGrafter"/>
</dbReference>
<dbReference type="InterPro" id="IPR019826">
    <property type="entry name" value="Carboxylesterase_B_AS"/>
</dbReference>
<keyword evidence="8" id="KW-1185">Reference proteome</keyword>
<feature type="domain" description="Carboxylesterase type B" evidence="6">
    <location>
        <begin position="28"/>
        <end position="542"/>
    </location>
</feature>
<dbReference type="InterPro" id="IPR000997">
    <property type="entry name" value="Cholinesterase"/>
</dbReference>
<dbReference type="EMBL" id="JAIZAY010000010">
    <property type="protein sequence ID" value="KAJ8034900.1"/>
    <property type="molecule type" value="Genomic_DNA"/>
</dbReference>
<accession>A0A9Q1BY34</accession>
<feature type="signal peptide" evidence="5">
    <location>
        <begin position="1"/>
        <end position="19"/>
    </location>
</feature>
<dbReference type="InterPro" id="IPR002018">
    <property type="entry name" value="CarbesteraseB"/>
</dbReference>
<evidence type="ECO:0000256" key="5">
    <source>
        <dbReference type="RuleBase" id="RU361235"/>
    </source>
</evidence>
<evidence type="ECO:0000256" key="2">
    <source>
        <dbReference type="ARBA" id="ARBA00022487"/>
    </source>
</evidence>
<comment type="similarity">
    <text evidence="1 5">Belongs to the type-B carboxylesterase/lipase family.</text>
</comment>
<keyword evidence="5" id="KW-0732">Signal</keyword>
<evidence type="ECO:0000256" key="1">
    <source>
        <dbReference type="ARBA" id="ARBA00005964"/>
    </source>
</evidence>
<keyword evidence="2" id="KW-0719">Serine esterase</keyword>
<dbReference type="PRINTS" id="PR00878">
    <property type="entry name" value="CHOLNESTRASE"/>
</dbReference>
<dbReference type="Pfam" id="PF00135">
    <property type="entry name" value="COesterase"/>
    <property type="match status" value="1"/>
</dbReference>
<dbReference type="PANTHER" id="PTHR43918:SF4">
    <property type="entry name" value="CARBOXYLIC ESTER HYDROLASE"/>
    <property type="match status" value="1"/>
</dbReference>
<organism evidence="7 8">
    <name type="scientific">Holothuria leucospilota</name>
    <name type="common">Black long sea cucumber</name>
    <name type="synonym">Mertensiothuria leucospilota</name>
    <dbReference type="NCBI Taxonomy" id="206669"/>
    <lineage>
        <taxon>Eukaryota</taxon>
        <taxon>Metazoa</taxon>
        <taxon>Echinodermata</taxon>
        <taxon>Eleutherozoa</taxon>
        <taxon>Echinozoa</taxon>
        <taxon>Holothuroidea</taxon>
        <taxon>Aspidochirotacea</taxon>
        <taxon>Aspidochirotida</taxon>
        <taxon>Holothuriidae</taxon>
        <taxon>Holothuria</taxon>
    </lineage>
</organism>
<feature type="chain" id="PRO_5040530812" description="Carboxylic ester hydrolase" evidence="5">
    <location>
        <begin position="20"/>
        <end position="593"/>
    </location>
</feature>
<evidence type="ECO:0000259" key="6">
    <source>
        <dbReference type="Pfam" id="PF00135"/>
    </source>
</evidence>
<name>A0A9Q1BY34_HOLLE</name>
<dbReference type="SUPFAM" id="SSF53474">
    <property type="entry name" value="alpha/beta-Hydrolases"/>
    <property type="match status" value="1"/>
</dbReference>
<dbReference type="Proteomes" id="UP001152320">
    <property type="component" value="Chromosome 10"/>
</dbReference>
<dbReference type="AlphaFoldDB" id="A0A9Q1BY34"/>
<evidence type="ECO:0000313" key="7">
    <source>
        <dbReference type="EMBL" id="KAJ8034900.1"/>
    </source>
</evidence>
<dbReference type="GO" id="GO:0005886">
    <property type="term" value="C:plasma membrane"/>
    <property type="evidence" value="ECO:0007669"/>
    <property type="project" value="TreeGrafter"/>
</dbReference>
<dbReference type="EC" id="3.1.1.-" evidence="5"/>
<dbReference type="PROSITE" id="PS00122">
    <property type="entry name" value="CARBOXYLESTERASE_B_1"/>
    <property type="match status" value="1"/>
</dbReference>
<dbReference type="GO" id="GO:0006581">
    <property type="term" value="P:acetylcholine catabolic process"/>
    <property type="evidence" value="ECO:0007669"/>
    <property type="project" value="TreeGrafter"/>
</dbReference>
<protein>
    <recommendedName>
        <fullName evidence="5">Carboxylic ester hydrolase</fullName>
        <ecNumber evidence="5">3.1.1.-</ecNumber>
    </recommendedName>
</protein>
<gene>
    <name evidence="7" type="ORF">HOLleu_21922</name>
</gene>
<dbReference type="OrthoDB" id="408631at2759"/>
<proteinExistence type="inferred from homology"/>
<evidence type="ECO:0000313" key="8">
    <source>
        <dbReference type="Proteomes" id="UP001152320"/>
    </source>
</evidence>
<dbReference type="InterPro" id="IPR050654">
    <property type="entry name" value="AChE-related_enzymes"/>
</dbReference>
<dbReference type="GO" id="GO:0005615">
    <property type="term" value="C:extracellular space"/>
    <property type="evidence" value="ECO:0007669"/>
    <property type="project" value="TreeGrafter"/>
</dbReference>
<keyword evidence="3 5" id="KW-0378">Hydrolase</keyword>
<dbReference type="GO" id="GO:0019695">
    <property type="term" value="P:choline metabolic process"/>
    <property type="evidence" value="ECO:0007669"/>
    <property type="project" value="TreeGrafter"/>
</dbReference>
<dbReference type="Gene3D" id="3.40.50.1820">
    <property type="entry name" value="alpha/beta hydrolase"/>
    <property type="match status" value="1"/>
</dbReference>
<dbReference type="InterPro" id="IPR029058">
    <property type="entry name" value="AB_hydrolase_fold"/>
</dbReference>
<sequence>MKVIFLFLVAIFGYKVCKAEDVRVTLDNLGTIVGERIPFVYNDPPAVNRPIDTFKGIPYAEPPVGNLRLKKTVAKEPWQGDYIAKKFRNRCWSWRNVSFTDFLKEPQGENCLFLNIWTPEAKEGNNYAVMIWIHGGGFDWGTGTSIIYDGDALAAYNDVVTVTINYRLNGHGFLSTGDRVIPGNFGIWDQHQAMTWVKTHISKFGGNPEKITLFGQSAGAGSVGFHILSPHSRDLFNNGILMSGSPYWVGNNPEGARRSAFRAGENLGCVNLTTSEQLLNCLQGIDERTFAYEMISTPSGPILDYDFFPDMPENIINQRLAKPCEIMLGTTKDDGSLTAMFLFVDQGFTDDPQCDRARWRRNLERYSGGNEYVADAIDLQYTDWSKADDPDANYFYDFIAMSTDTSTCGQEPMAREWANWGLDVYRYSFFYEPVNSIYPRVPTWKGVAHGDEMQFVFGNQFQSQFANLTFPEKEITLSLDMMRHYTNFAKTGNPNEGGDNDGNNTNEEPYWPRFKLPDRIFKLHEPEMRDVNAYRADYCALWQRFLPRLRAFTDPMSDVMADWQNEYSIWDNVWMPTWRTEFADYQASNPPCN</sequence>
<evidence type="ECO:0000256" key="4">
    <source>
        <dbReference type="ARBA" id="ARBA00023157"/>
    </source>
</evidence>
<dbReference type="PANTHER" id="PTHR43918">
    <property type="entry name" value="ACETYLCHOLINESTERASE"/>
    <property type="match status" value="1"/>
</dbReference>